<dbReference type="AlphaFoldDB" id="A0A9N9FNG7"/>
<organism evidence="2 3">
    <name type="scientific">Racocetra fulgida</name>
    <dbReference type="NCBI Taxonomy" id="60492"/>
    <lineage>
        <taxon>Eukaryota</taxon>
        <taxon>Fungi</taxon>
        <taxon>Fungi incertae sedis</taxon>
        <taxon>Mucoromycota</taxon>
        <taxon>Glomeromycotina</taxon>
        <taxon>Glomeromycetes</taxon>
        <taxon>Diversisporales</taxon>
        <taxon>Gigasporaceae</taxon>
        <taxon>Racocetra</taxon>
    </lineage>
</organism>
<keyword evidence="3" id="KW-1185">Reference proteome</keyword>
<evidence type="ECO:0000313" key="3">
    <source>
        <dbReference type="Proteomes" id="UP000789396"/>
    </source>
</evidence>
<gene>
    <name evidence="2" type="ORF">RFULGI_LOCUS4403</name>
</gene>
<evidence type="ECO:0000259" key="1">
    <source>
        <dbReference type="Pfam" id="PF12762"/>
    </source>
</evidence>
<dbReference type="Pfam" id="PF12762">
    <property type="entry name" value="DDE_Tnp_IS1595"/>
    <property type="match status" value="1"/>
</dbReference>
<dbReference type="PANTHER" id="PTHR47163:SF2">
    <property type="entry name" value="SI:DKEY-17M8.2"/>
    <property type="match status" value="1"/>
</dbReference>
<comment type="caution">
    <text evidence="2">The sequence shown here is derived from an EMBL/GenBank/DDBJ whole genome shotgun (WGS) entry which is preliminary data.</text>
</comment>
<evidence type="ECO:0000313" key="2">
    <source>
        <dbReference type="EMBL" id="CAG8545292.1"/>
    </source>
</evidence>
<name>A0A9N9FNG7_9GLOM</name>
<dbReference type="OrthoDB" id="5598606at2759"/>
<dbReference type="Proteomes" id="UP000789396">
    <property type="component" value="Unassembled WGS sequence"/>
</dbReference>
<dbReference type="InterPro" id="IPR024445">
    <property type="entry name" value="Tnp_ISXO2-like"/>
</dbReference>
<protein>
    <submittedName>
        <fullName evidence="2">5471_t:CDS:1</fullName>
    </submittedName>
</protein>
<accession>A0A9N9FNG7</accession>
<feature type="domain" description="ISXO2-like transposase" evidence="1">
    <location>
        <begin position="161"/>
        <end position="229"/>
    </location>
</feature>
<sequence>MNEYKVIKRKNLKENPLEHRDEILSIKIAFPHIDKIIRPQEKLNKRNLSINELNYDSDLYLDDSDYTCKRKKVKYIKEPKQIKQENNNFDQEQIKLFLGLKSKIHNTKIFDEIITKIDKKYTKIFRDLIINTLTVNDSRLGEEYKIVKIDESKFKKDVSWWVVELTERKTNKCYFEVVKDRNANTLTRIIRKHVISSTKIYSDNWHGYQNLEKLGIKYIRVNHSKQLTQKQRLKKFIATL</sequence>
<dbReference type="InterPro" id="IPR053164">
    <property type="entry name" value="IS1016-like_transposase"/>
</dbReference>
<dbReference type="EMBL" id="CAJVPZ010004368">
    <property type="protein sequence ID" value="CAG8545292.1"/>
    <property type="molecule type" value="Genomic_DNA"/>
</dbReference>
<dbReference type="PANTHER" id="PTHR47163">
    <property type="entry name" value="DDE_TNP_IS1595 DOMAIN-CONTAINING PROTEIN"/>
    <property type="match status" value="1"/>
</dbReference>
<proteinExistence type="predicted"/>
<reference evidence="2" key="1">
    <citation type="submission" date="2021-06" db="EMBL/GenBank/DDBJ databases">
        <authorList>
            <person name="Kallberg Y."/>
            <person name="Tangrot J."/>
            <person name="Rosling A."/>
        </authorList>
    </citation>
    <scope>NUCLEOTIDE SEQUENCE</scope>
    <source>
        <strain evidence="2">IN212</strain>
    </source>
</reference>